<evidence type="ECO:0000256" key="6">
    <source>
        <dbReference type="ARBA" id="ARBA00022989"/>
    </source>
</evidence>
<keyword evidence="3" id="KW-0813">Transport</keyword>
<evidence type="ECO:0000256" key="8">
    <source>
        <dbReference type="SAM" id="MobiDB-lite"/>
    </source>
</evidence>
<keyword evidence="4" id="KW-1003">Cell membrane</keyword>
<feature type="transmembrane region" description="Helical" evidence="9">
    <location>
        <begin position="150"/>
        <end position="170"/>
    </location>
</feature>
<feature type="transmembrane region" description="Helical" evidence="9">
    <location>
        <begin position="327"/>
        <end position="350"/>
    </location>
</feature>
<dbReference type="RefSeq" id="WP_121807267.1">
    <property type="nucleotide sequence ID" value="NZ_RDBE01000010.1"/>
</dbReference>
<keyword evidence="5 9" id="KW-0812">Transmembrane</keyword>
<keyword evidence="6 9" id="KW-1133">Transmembrane helix</keyword>
<dbReference type="CDD" id="cd09320">
    <property type="entry name" value="TDT_like_2"/>
    <property type="match status" value="1"/>
</dbReference>
<evidence type="ECO:0000256" key="2">
    <source>
        <dbReference type="ARBA" id="ARBA00008566"/>
    </source>
</evidence>
<feature type="transmembrane region" description="Helical" evidence="9">
    <location>
        <begin position="182"/>
        <end position="203"/>
    </location>
</feature>
<evidence type="ECO:0000256" key="7">
    <source>
        <dbReference type="ARBA" id="ARBA00023136"/>
    </source>
</evidence>
<dbReference type="AlphaFoldDB" id="A0A3L8NX72"/>
<gene>
    <name evidence="10" type="ORF">D9V37_16620</name>
</gene>
<feature type="transmembrane region" description="Helical" evidence="9">
    <location>
        <begin position="293"/>
        <end position="315"/>
    </location>
</feature>
<proteinExistence type="inferred from homology"/>
<dbReference type="PANTHER" id="PTHR31686">
    <property type="match status" value="1"/>
</dbReference>
<comment type="similarity">
    <text evidence="2">Belongs to the tellurite-resistance/dicarboxylate transporter (TDT) family.</text>
</comment>
<sequence>MTTALANTRDAPPAPTSAPRPEHAARRGGVLHALQGAPAFGYIGPNWFASVMGTGIVAVALSGLPIQIPGAGVVAAGVWVLAAVVLVVVTLATAAHLCLHPRTAASHLADPVMSHFYGAPAMALMTVGAGAMVAGYRVIGSGPALIVDAVLWTTGTAFGLVTAVLVPYRAVTTHEVREDSAFGGWLMPVVPPMVSAATGALLVPHLPAGQPRETMLLTCYMFFGLTLMVSFVMIAFIWKRLLRHGPGPAGAVPTIWIVLGPVGQSITAAHHLGQVAPTIVPGVYGKGFQGLTLVFGIPMWGFAMMWLSLALLLTLRTARDAHHGLPFTLTWWSFTFPLGTVVTGTSALAVVTGLDLLKVAAVILFAGLALAWVTVFVLTLRGVHSGRLLTAPVR</sequence>
<dbReference type="GO" id="GO:0055085">
    <property type="term" value="P:transmembrane transport"/>
    <property type="evidence" value="ECO:0007669"/>
    <property type="project" value="InterPro"/>
</dbReference>
<feature type="transmembrane region" description="Helical" evidence="9">
    <location>
        <begin position="47"/>
        <end position="66"/>
    </location>
</feature>
<organism evidence="10 11">
    <name type="scientific">Nocardioides mangrovicus</name>
    <dbReference type="NCBI Taxonomy" id="2478913"/>
    <lineage>
        <taxon>Bacteria</taxon>
        <taxon>Bacillati</taxon>
        <taxon>Actinomycetota</taxon>
        <taxon>Actinomycetes</taxon>
        <taxon>Propionibacteriales</taxon>
        <taxon>Nocardioidaceae</taxon>
        <taxon>Nocardioides</taxon>
    </lineage>
</organism>
<evidence type="ECO:0000256" key="1">
    <source>
        <dbReference type="ARBA" id="ARBA00004651"/>
    </source>
</evidence>
<dbReference type="Proteomes" id="UP000281708">
    <property type="component" value="Unassembled WGS sequence"/>
</dbReference>
<dbReference type="EMBL" id="RDBE01000010">
    <property type="protein sequence ID" value="RLV47760.1"/>
    <property type="molecule type" value="Genomic_DNA"/>
</dbReference>
<evidence type="ECO:0000256" key="3">
    <source>
        <dbReference type="ARBA" id="ARBA00022448"/>
    </source>
</evidence>
<evidence type="ECO:0000256" key="9">
    <source>
        <dbReference type="SAM" id="Phobius"/>
    </source>
</evidence>
<feature type="transmembrane region" description="Helical" evidence="9">
    <location>
        <begin position="356"/>
        <end position="380"/>
    </location>
</feature>
<reference evidence="10 11" key="1">
    <citation type="submission" date="2018-10" db="EMBL/GenBank/DDBJ databases">
        <title>Marmoricola sp. 4Q3S-7 whole genome shotgun sequence.</title>
        <authorList>
            <person name="Li F."/>
        </authorList>
    </citation>
    <scope>NUCLEOTIDE SEQUENCE [LARGE SCALE GENOMIC DNA]</scope>
    <source>
        <strain evidence="10 11">4Q3S-7</strain>
    </source>
</reference>
<evidence type="ECO:0000313" key="11">
    <source>
        <dbReference type="Proteomes" id="UP000281708"/>
    </source>
</evidence>
<keyword evidence="11" id="KW-1185">Reference proteome</keyword>
<dbReference type="InterPro" id="IPR004695">
    <property type="entry name" value="SLAC1/Mae1/Ssu1/TehA"/>
</dbReference>
<evidence type="ECO:0000256" key="4">
    <source>
        <dbReference type="ARBA" id="ARBA00022475"/>
    </source>
</evidence>
<comment type="caution">
    <text evidence="10">The sequence shown here is derived from an EMBL/GenBank/DDBJ whole genome shotgun (WGS) entry which is preliminary data.</text>
</comment>
<dbReference type="InterPro" id="IPR051629">
    <property type="entry name" value="Sulfite_efflux_TDT"/>
</dbReference>
<name>A0A3L8NX72_9ACTN</name>
<dbReference type="GO" id="GO:0005886">
    <property type="term" value="C:plasma membrane"/>
    <property type="evidence" value="ECO:0007669"/>
    <property type="project" value="UniProtKB-SubCell"/>
</dbReference>
<feature type="transmembrane region" description="Helical" evidence="9">
    <location>
        <begin position="117"/>
        <end position="138"/>
    </location>
</feature>
<comment type="subcellular location">
    <subcellularLocation>
        <location evidence="1">Cell membrane</location>
        <topology evidence="1">Multi-pass membrane protein</topology>
    </subcellularLocation>
</comment>
<protein>
    <submittedName>
        <fullName evidence="10">C4-dicarboxylate ABC transporter</fullName>
    </submittedName>
</protein>
<evidence type="ECO:0000256" key="5">
    <source>
        <dbReference type="ARBA" id="ARBA00022692"/>
    </source>
</evidence>
<accession>A0A3L8NX72</accession>
<feature type="transmembrane region" description="Helical" evidence="9">
    <location>
        <begin position="215"/>
        <end position="238"/>
    </location>
</feature>
<keyword evidence="7 9" id="KW-0472">Membrane</keyword>
<evidence type="ECO:0000313" key="10">
    <source>
        <dbReference type="EMBL" id="RLV47760.1"/>
    </source>
</evidence>
<dbReference type="OrthoDB" id="958273at2"/>
<dbReference type="InterPro" id="IPR038665">
    <property type="entry name" value="Voltage-dep_anion_channel_sf"/>
</dbReference>
<dbReference type="Gene3D" id="1.50.10.150">
    <property type="entry name" value="Voltage-dependent anion channel"/>
    <property type="match status" value="1"/>
</dbReference>
<feature type="transmembrane region" description="Helical" evidence="9">
    <location>
        <begin position="73"/>
        <end position="97"/>
    </location>
</feature>
<feature type="region of interest" description="Disordered" evidence="8">
    <location>
        <begin position="1"/>
        <end position="25"/>
    </location>
</feature>
<dbReference type="Pfam" id="PF03595">
    <property type="entry name" value="SLAC1"/>
    <property type="match status" value="1"/>
</dbReference>
<dbReference type="PANTHER" id="PTHR31686:SF1">
    <property type="entry name" value="SULFITE EFFLUX PUMP SSU1"/>
    <property type="match status" value="1"/>
</dbReference>